<sequence>MAAGVMGALCRDCFWTGAAGATGAACATGATAAGPCPVCAGRRVVRHAEVLTLALAHVDCDAFYASVEKRDRPELLTRPVIVGGGTRGVVAACCYIARTRGVRSAMPMWKALAACPDAEVIRPDIGKYVREGRRIRELMESLTPMVQPLSIDEAVLDLRGTEALHGAPPAAVLARFARRVEQEVGVTVSVGLAANRLMAKLAAERDKPRGFSVIGAAEAAGWLAPQPVGLLPGIGPAMEKRLVGAGFATLGQLAALDAREAARRFGDEGPALAARARGEDARSVDPARGTKSVSAETTFDADMTDLEALERPLWRMCEKLARRLREKGLCAGGVVLKLKTAAFASRTRTVRLPGATLLPEVIFAAAQGLLRREADGTAFRLIGVGAQPLLPADRADQADLADPGAPRRVAKWRAVEALRARFGDDAIGAGRGFPPKR</sequence>
<comment type="subcellular location">
    <subcellularLocation>
        <location evidence="14">Cytoplasm</location>
    </subcellularLocation>
</comment>
<reference evidence="17" key="1">
    <citation type="submission" date="2020-01" db="EMBL/GenBank/DDBJ databases">
        <authorList>
            <person name="Rat A."/>
        </authorList>
    </citation>
    <scope>NUCLEOTIDE SEQUENCE</scope>
    <source>
        <strain evidence="17">LMG 28251</strain>
    </source>
</reference>
<evidence type="ECO:0000256" key="10">
    <source>
        <dbReference type="ARBA" id="ARBA00022932"/>
    </source>
</evidence>
<comment type="catalytic activity">
    <reaction evidence="13 14">
        <text>DNA(n) + a 2'-deoxyribonucleoside 5'-triphosphate = DNA(n+1) + diphosphate</text>
        <dbReference type="Rhea" id="RHEA:22508"/>
        <dbReference type="Rhea" id="RHEA-COMP:17339"/>
        <dbReference type="Rhea" id="RHEA-COMP:17340"/>
        <dbReference type="ChEBI" id="CHEBI:33019"/>
        <dbReference type="ChEBI" id="CHEBI:61560"/>
        <dbReference type="ChEBI" id="CHEBI:173112"/>
        <dbReference type="EC" id="2.7.7.7"/>
    </reaction>
</comment>
<comment type="subunit">
    <text evidence="2 14">Monomer.</text>
</comment>
<proteinExistence type="inferred from homology"/>
<keyword evidence="14" id="KW-0963">Cytoplasm</keyword>
<dbReference type="InterPro" id="IPR022880">
    <property type="entry name" value="DNApol_IV"/>
</dbReference>
<dbReference type="InterPro" id="IPR001126">
    <property type="entry name" value="UmuC"/>
</dbReference>
<dbReference type="GO" id="GO:0003887">
    <property type="term" value="F:DNA-directed DNA polymerase activity"/>
    <property type="evidence" value="ECO:0007669"/>
    <property type="project" value="UniProtKB-UniRule"/>
</dbReference>
<dbReference type="GO" id="GO:0009432">
    <property type="term" value="P:SOS response"/>
    <property type="evidence" value="ECO:0007669"/>
    <property type="project" value="TreeGrafter"/>
</dbReference>
<dbReference type="InterPro" id="IPR043502">
    <property type="entry name" value="DNA/RNA_pol_sf"/>
</dbReference>
<reference evidence="17" key="2">
    <citation type="journal article" date="2021" name="Syst. Appl. Microbiol.">
        <title>Roseomonas hellenica sp. nov., isolated from roots of wild-growing Alkanna tinctoria.</title>
        <authorList>
            <person name="Rat A."/>
            <person name="Naranjo H.D."/>
            <person name="Lebbe L."/>
            <person name="Cnockaert M."/>
            <person name="Krigas N."/>
            <person name="Grigoriadou K."/>
            <person name="Maloupa E."/>
            <person name="Willems A."/>
        </authorList>
    </citation>
    <scope>NUCLEOTIDE SEQUENCE</scope>
    <source>
        <strain evidence="17">LMG 28251</strain>
    </source>
</reference>
<feature type="binding site" evidence="14">
    <location>
        <position position="59"/>
    </location>
    <ligand>
        <name>Mg(2+)</name>
        <dbReference type="ChEBI" id="CHEBI:18420"/>
    </ligand>
</feature>
<feature type="site" description="Substrate discrimination" evidence="14">
    <location>
        <position position="64"/>
    </location>
</feature>
<evidence type="ECO:0000256" key="7">
    <source>
        <dbReference type="ARBA" id="ARBA00022723"/>
    </source>
</evidence>
<name>A0AAF1KNR2_9PROT</name>
<comment type="function">
    <text evidence="12 14">Poorly processive, error-prone DNA polymerase involved in untargeted mutagenesis. Copies undamaged DNA at stalled replication forks, which arise in vivo from mismatched or misaligned primer ends. These misaligned primers can be extended by PolIV. Exhibits no 3'-5' exonuclease (proofreading) activity. May be involved in translesional synthesis, in conjunction with the beta clamp from PolIII.</text>
</comment>
<evidence type="ECO:0000256" key="15">
    <source>
        <dbReference type="SAM" id="MobiDB-lite"/>
    </source>
</evidence>
<dbReference type="CDD" id="cd03586">
    <property type="entry name" value="PolY_Pol_IV_kappa"/>
    <property type="match status" value="1"/>
</dbReference>
<dbReference type="InterPro" id="IPR017961">
    <property type="entry name" value="DNA_pol_Y-fam_little_finger"/>
</dbReference>
<accession>A0AAF1KNR2</accession>
<dbReference type="NCBIfam" id="NF002677">
    <property type="entry name" value="PRK02406.1"/>
    <property type="match status" value="1"/>
</dbReference>
<dbReference type="AlphaFoldDB" id="A0AAF1KNR2"/>
<comment type="cofactor">
    <cofactor evidence="14">
        <name>Mg(2+)</name>
        <dbReference type="ChEBI" id="CHEBI:18420"/>
    </cofactor>
    <text evidence="14">Binds 2 magnesium ions per subunit.</text>
</comment>
<gene>
    <name evidence="14" type="primary">dinB</name>
    <name evidence="17" type="ORF">GXW79_07545</name>
</gene>
<evidence type="ECO:0000256" key="11">
    <source>
        <dbReference type="ARBA" id="ARBA00023204"/>
    </source>
</evidence>
<keyword evidence="5 14" id="KW-0548">Nucleotidyltransferase</keyword>
<dbReference type="Proteomes" id="UP001196068">
    <property type="component" value="Unassembled WGS sequence"/>
</dbReference>
<dbReference type="Pfam" id="PF00817">
    <property type="entry name" value="IMS"/>
    <property type="match status" value="1"/>
</dbReference>
<feature type="active site" evidence="14">
    <location>
        <position position="153"/>
    </location>
</feature>
<dbReference type="EC" id="2.7.7.7" evidence="14"/>
<dbReference type="PANTHER" id="PTHR11076:SF33">
    <property type="entry name" value="DNA POLYMERASE KAPPA"/>
    <property type="match status" value="1"/>
</dbReference>
<dbReference type="InterPro" id="IPR043128">
    <property type="entry name" value="Rev_trsase/Diguanyl_cyclase"/>
</dbReference>
<keyword evidence="3 14" id="KW-0515">Mutator protein</keyword>
<dbReference type="Gene3D" id="3.30.70.270">
    <property type="match status" value="1"/>
</dbReference>
<evidence type="ECO:0000256" key="2">
    <source>
        <dbReference type="ARBA" id="ARBA00011245"/>
    </source>
</evidence>
<keyword evidence="9 14" id="KW-0460">Magnesium</keyword>
<evidence type="ECO:0000256" key="12">
    <source>
        <dbReference type="ARBA" id="ARBA00025589"/>
    </source>
</evidence>
<comment type="caution">
    <text evidence="17">The sequence shown here is derived from an EMBL/GenBank/DDBJ whole genome shotgun (WGS) entry which is preliminary data.</text>
</comment>
<dbReference type="Pfam" id="PF11799">
    <property type="entry name" value="IMS_C"/>
    <property type="match status" value="1"/>
</dbReference>
<dbReference type="GO" id="GO:0005829">
    <property type="term" value="C:cytosol"/>
    <property type="evidence" value="ECO:0007669"/>
    <property type="project" value="TreeGrafter"/>
</dbReference>
<feature type="compositionally biased region" description="Basic and acidic residues" evidence="15">
    <location>
        <begin position="276"/>
        <end position="285"/>
    </location>
</feature>
<keyword evidence="10 14" id="KW-0239">DNA-directed DNA polymerase</keyword>
<dbReference type="Gene3D" id="1.10.150.20">
    <property type="entry name" value="5' to 3' exonuclease, C-terminal subdomain"/>
    <property type="match status" value="1"/>
</dbReference>
<dbReference type="PROSITE" id="PS50173">
    <property type="entry name" value="UMUC"/>
    <property type="match status" value="1"/>
</dbReference>
<dbReference type="EMBL" id="JAAEDH010000006">
    <property type="protein sequence ID" value="MBR0654928.1"/>
    <property type="molecule type" value="Genomic_DNA"/>
</dbReference>
<evidence type="ECO:0000256" key="9">
    <source>
        <dbReference type="ARBA" id="ARBA00022842"/>
    </source>
</evidence>
<evidence type="ECO:0000256" key="4">
    <source>
        <dbReference type="ARBA" id="ARBA00022679"/>
    </source>
</evidence>
<keyword evidence="14" id="KW-0238">DNA-binding</keyword>
<keyword evidence="4 14" id="KW-0808">Transferase</keyword>
<evidence type="ECO:0000256" key="14">
    <source>
        <dbReference type="HAMAP-Rule" id="MF_01113"/>
    </source>
</evidence>
<dbReference type="FunFam" id="3.30.1490.100:FF:000004">
    <property type="entry name" value="DNA polymerase IV"/>
    <property type="match status" value="1"/>
</dbReference>
<keyword evidence="18" id="KW-1185">Reference proteome</keyword>
<organism evidence="17 18">
    <name type="scientific">Plastoroseomonas arctica</name>
    <dbReference type="NCBI Taxonomy" id="1509237"/>
    <lineage>
        <taxon>Bacteria</taxon>
        <taxon>Pseudomonadati</taxon>
        <taxon>Pseudomonadota</taxon>
        <taxon>Alphaproteobacteria</taxon>
        <taxon>Acetobacterales</taxon>
        <taxon>Acetobacteraceae</taxon>
        <taxon>Plastoroseomonas</taxon>
    </lineage>
</organism>
<evidence type="ECO:0000313" key="18">
    <source>
        <dbReference type="Proteomes" id="UP001196068"/>
    </source>
</evidence>
<feature type="region of interest" description="Disordered" evidence="15">
    <location>
        <begin position="273"/>
        <end position="296"/>
    </location>
</feature>
<comment type="similarity">
    <text evidence="1 14">Belongs to the DNA polymerase type-Y family.</text>
</comment>
<dbReference type="SUPFAM" id="SSF56672">
    <property type="entry name" value="DNA/RNA polymerases"/>
    <property type="match status" value="1"/>
</dbReference>
<keyword evidence="11 14" id="KW-0234">DNA repair</keyword>
<dbReference type="InterPro" id="IPR036775">
    <property type="entry name" value="DNA_pol_Y-fam_lit_finger_sf"/>
</dbReference>
<evidence type="ECO:0000256" key="13">
    <source>
        <dbReference type="ARBA" id="ARBA00049244"/>
    </source>
</evidence>
<evidence type="ECO:0000256" key="3">
    <source>
        <dbReference type="ARBA" id="ARBA00022457"/>
    </source>
</evidence>
<dbReference type="GO" id="GO:0006261">
    <property type="term" value="P:DNA-templated DNA replication"/>
    <property type="evidence" value="ECO:0007669"/>
    <property type="project" value="UniProtKB-UniRule"/>
</dbReference>
<evidence type="ECO:0000256" key="8">
    <source>
        <dbReference type="ARBA" id="ARBA00022763"/>
    </source>
</evidence>
<evidence type="ECO:0000256" key="6">
    <source>
        <dbReference type="ARBA" id="ARBA00022705"/>
    </source>
</evidence>
<evidence type="ECO:0000259" key="16">
    <source>
        <dbReference type="PROSITE" id="PS50173"/>
    </source>
</evidence>
<evidence type="ECO:0000313" key="17">
    <source>
        <dbReference type="EMBL" id="MBR0654928.1"/>
    </source>
</evidence>
<dbReference type="SUPFAM" id="SSF100879">
    <property type="entry name" value="Lesion bypass DNA polymerase (Y-family), little finger domain"/>
    <property type="match status" value="1"/>
</dbReference>
<keyword evidence="8 14" id="KW-0227">DNA damage</keyword>
<dbReference type="HAMAP" id="MF_01113">
    <property type="entry name" value="DNApol_IV"/>
    <property type="match status" value="1"/>
</dbReference>
<dbReference type="NCBIfam" id="NF002751">
    <property type="entry name" value="PRK02794.1"/>
    <property type="match status" value="1"/>
</dbReference>
<feature type="binding site" evidence="14">
    <location>
        <position position="152"/>
    </location>
    <ligand>
        <name>Mg(2+)</name>
        <dbReference type="ChEBI" id="CHEBI:18420"/>
    </ligand>
</feature>
<dbReference type="PANTHER" id="PTHR11076">
    <property type="entry name" value="DNA REPAIR POLYMERASE UMUC / TRANSFERASE FAMILY MEMBER"/>
    <property type="match status" value="1"/>
</dbReference>
<evidence type="ECO:0000256" key="5">
    <source>
        <dbReference type="ARBA" id="ARBA00022695"/>
    </source>
</evidence>
<dbReference type="Gene3D" id="3.40.1170.60">
    <property type="match status" value="1"/>
</dbReference>
<dbReference type="Gene3D" id="3.30.1490.100">
    <property type="entry name" value="DNA polymerase, Y-family, little finger domain"/>
    <property type="match status" value="1"/>
</dbReference>
<keyword evidence="7 14" id="KW-0479">Metal-binding</keyword>
<dbReference type="InterPro" id="IPR050116">
    <property type="entry name" value="DNA_polymerase-Y"/>
</dbReference>
<evidence type="ECO:0000256" key="1">
    <source>
        <dbReference type="ARBA" id="ARBA00010945"/>
    </source>
</evidence>
<dbReference type="GO" id="GO:0006281">
    <property type="term" value="P:DNA repair"/>
    <property type="evidence" value="ECO:0007669"/>
    <property type="project" value="UniProtKB-UniRule"/>
</dbReference>
<keyword evidence="6 14" id="KW-0235">DNA replication</keyword>
<dbReference type="GO" id="GO:0003684">
    <property type="term" value="F:damaged DNA binding"/>
    <property type="evidence" value="ECO:0007669"/>
    <property type="project" value="InterPro"/>
</dbReference>
<dbReference type="GO" id="GO:0042276">
    <property type="term" value="P:error-prone translesion synthesis"/>
    <property type="evidence" value="ECO:0007669"/>
    <property type="project" value="TreeGrafter"/>
</dbReference>
<feature type="domain" description="UmuC" evidence="16">
    <location>
        <begin position="55"/>
        <end position="235"/>
    </location>
</feature>
<dbReference type="GO" id="GO:0000287">
    <property type="term" value="F:magnesium ion binding"/>
    <property type="evidence" value="ECO:0007669"/>
    <property type="project" value="UniProtKB-UniRule"/>
</dbReference>
<protein>
    <recommendedName>
        <fullName evidence="14">DNA polymerase IV</fullName>
        <shortName evidence="14">Pol IV</shortName>
        <ecNumber evidence="14">2.7.7.7</ecNumber>
    </recommendedName>
</protein>